<feature type="chain" id="PRO_5004181430" evidence="5">
    <location>
        <begin position="18"/>
        <end position="310"/>
    </location>
</feature>
<evidence type="ECO:0000313" key="9">
    <source>
        <dbReference type="Proteomes" id="UP000001982"/>
    </source>
</evidence>
<name>Q12KH7_SHEDO</name>
<dbReference type="HOGENOM" id="CLU_054710_1_0_6"/>
<dbReference type="KEGG" id="sdn:Sden_2770"/>
<dbReference type="GO" id="GO:0032885">
    <property type="term" value="P:regulation of polysaccharide biosynthetic process"/>
    <property type="evidence" value="ECO:0007669"/>
    <property type="project" value="TreeGrafter"/>
</dbReference>
<comment type="subcellular location">
    <subcellularLocation>
        <location evidence="1">Periplasm</location>
    </subcellularLocation>
</comment>
<keyword evidence="9" id="KW-1185">Reference proteome</keyword>
<dbReference type="InterPro" id="IPR038484">
    <property type="entry name" value="MucB/RseB_C_sf"/>
</dbReference>
<dbReference type="InterPro" id="IPR005588">
    <property type="entry name" value="MucB_RseB"/>
</dbReference>
<dbReference type="InterPro" id="IPR033434">
    <property type="entry name" value="MucB/RseB_N"/>
</dbReference>
<dbReference type="eggNOG" id="COG3026">
    <property type="taxonomic scope" value="Bacteria"/>
</dbReference>
<proteinExistence type="inferred from homology"/>
<dbReference type="OrthoDB" id="7067274at2"/>
<dbReference type="CDD" id="cd16327">
    <property type="entry name" value="RseB"/>
    <property type="match status" value="1"/>
</dbReference>
<dbReference type="STRING" id="318161.Sden_2770"/>
<feature type="domain" description="MucB/RseB C-terminal" evidence="7">
    <location>
        <begin position="213"/>
        <end position="307"/>
    </location>
</feature>
<dbReference type="Proteomes" id="UP000001982">
    <property type="component" value="Chromosome"/>
</dbReference>
<organism evidence="8 9">
    <name type="scientific">Shewanella denitrificans (strain OS217 / ATCC BAA-1090 / DSM 15013)</name>
    <dbReference type="NCBI Taxonomy" id="318161"/>
    <lineage>
        <taxon>Bacteria</taxon>
        <taxon>Pseudomonadati</taxon>
        <taxon>Pseudomonadota</taxon>
        <taxon>Gammaproteobacteria</taxon>
        <taxon>Alteromonadales</taxon>
        <taxon>Shewanellaceae</taxon>
        <taxon>Shewanella</taxon>
    </lineage>
</organism>
<dbReference type="GO" id="GO:0045152">
    <property type="term" value="F:antisigma factor binding"/>
    <property type="evidence" value="ECO:0007669"/>
    <property type="project" value="TreeGrafter"/>
</dbReference>
<evidence type="ECO:0000256" key="5">
    <source>
        <dbReference type="SAM" id="SignalP"/>
    </source>
</evidence>
<feature type="signal peptide" evidence="5">
    <location>
        <begin position="1"/>
        <end position="17"/>
    </location>
</feature>
<reference evidence="8 9" key="1">
    <citation type="submission" date="2006-03" db="EMBL/GenBank/DDBJ databases">
        <title>Complete sequence of Shewanella denitrificans OS217.</title>
        <authorList>
            <consortium name="US DOE Joint Genome Institute"/>
            <person name="Copeland A."/>
            <person name="Lucas S."/>
            <person name="Lapidus A."/>
            <person name="Barry K."/>
            <person name="Detter J.C."/>
            <person name="Glavina del Rio T."/>
            <person name="Hammon N."/>
            <person name="Israni S."/>
            <person name="Dalin E."/>
            <person name="Tice H."/>
            <person name="Pitluck S."/>
            <person name="Brettin T."/>
            <person name="Bruce D."/>
            <person name="Han C."/>
            <person name="Tapia R."/>
            <person name="Gilna P."/>
            <person name="Kiss H."/>
            <person name="Schmutz J."/>
            <person name="Larimer F."/>
            <person name="Land M."/>
            <person name="Hauser L."/>
            <person name="Kyrpides N."/>
            <person name="Lykidis A."/>
            <person name="Richardson P."/>
        </authorList>
    </citation>
    <scope>NUCLEOTIDE SEQUENCE [LARGE SCALE GENOMIC DNA]</scope>
    <source>
        <strain evidence="9">OS217 / ATCC BAA-1090 / DSM 15013</strain>
    </source>
</reference>
<dbReference type="PANTHER" id="PTHR38782">
    <property type="match status" value="1"/>
</dbReference>
<evidence type="ECO:0000256" key="2">
    <source>
        <dbReference type="ARBA" id="ARBA00008150"/>
    </source>
</evidence>
<keyword evidence="3 5" id="KW-0732">Signal</keyword>
<sequence>MRLILLALLVLAVPCAAEEELSAKAWLETMSQALKEKEFKSSIIHVQSDHIRPLVYLHGKVEGEEIAFLEYLNGPPKNAVRIGNVVSFIEHDQPAYSVKANHIQGVWPSAFAGNIASLEKGYQFVLGGRSRIAGRPGQLVRIIPIDNDRYATQVWIDMSTYLPLRYDIFNKEKQLLEQVMVIELIELKEPAHILVEAKKQPWPAVVEQAERTDGHSWSFSWLPQGFNVAVRDNHRLIGSHEPVEYLALTDGLANISVYVSKQGAQPLPEELMTRNGLSMVVEKLAEHEVVAVGKVPHETLKRIAKGLVLQ</sequence>
<dbReference type="Pfam" id="PF17188">
    <property type="entry name" value="MucB_RseB_C"/>
    <property type="match status" value="1"/>
</dbReference>
<accession>Q12KH7</accession>
<evidence type="ECO:0000256" key="3">
    <source>
        <dbReference type="ARBA" id="ARBA00022729"/>
    </source>
</evidence>
<feature type="domain" description="MucB/RseB N-terminal" evidence="6">
    <location>
        <begin position="22"/>
        <end position="196"/>
    </location>
</feature>
<evidence type="ECO:0000259" key="6">
    <source>
        <dbReference type="Pfam" id="PF03888"/>
    </source>
</evidence>
<dbReference type="RefSeq" id="WP_011497199.1">
    <property type="nucleotide sequence ID" value="NC_007954.1"/>
</dbReference>
<dbReference type="GO" id="GO:0030288">
    <property type="term" value="C:outer membrane-bounded periplasmic space"/>
    <property type="evidence" value="ECO:0007669"/>
    <property type="project" value="TreeGrafter"/>
</dbReference>
<evidence type="ECO:0000259" key="7">
    <source>
        <dbReference type="Pfam" id="PF17188"/>
    </source>
</evidence>
<dbReference type="InterPro" id="IPR033436">
    <property type="entry name" value="MucB/RseB_C"/>
</dbReference>
<gene>
    <name evidence="8" type="ordered locus">Sden_2770</name>
</gene>
<dbReference type="AlphaFoldDB" id="Q12KH7"/>
<dbReference type="PIRSF" id="PIRSF005427">
    <property type="entry name" value="RseB"/>
    <property type="match status" value="1"/>
</dbReference>
<comment type="similarity">
    <text evidence="2">Belongs to the RseB family.</text>
</comment>
<evidence type="ECO:0000313" key="8">
    <source>
        <dbReference type="EMBL" id="ABE56049.1"/>
    </source>
</evidence>
<dbReference type="EMBL" id="CP000302">
    <property type="protein sequence ID" value="ABE56049.1"/>
    <property type="molecule type" value="Genomic_DNA"/>
</dbReference>
<dbReference type="Gene3D" id="3.30.200.100">
    <property type="entry name" value="MucB/RseB, C-terminal domain"/>
    <property type="match status" value="1"/>
</dbReference>
<evidence type="ECO:0000256" key="1">
    <source>
        <dbReference type="ARBA" id="ARBA00004418"/>
    </source>
</evidence>
<protein>
    <submittedName>
        <fullName evidence="8">Sigma E regulatory protein, MucB/RseB</fullName>
    </submittedName>
</protein>
<dbReference type="Pfam" id="PF03888">
    <property type="entry name" value="MucB_RseB"/>
    <property type="match status" value="1"/>
</dbReference>
<keyword evidence="4" id="KW-0574">Periplasm</keyword>
<dbReference type="Gene3D" id="2.50.20.10">
    <property type="entry name" value="Lipoprotein localisation LolA/LolB/LppX"/>
    <property type="match status" value="1"/>
</dbReference>
<evidence type="ECO:0000256" key="4">
    <source>
        <dbReference type="ARBA" id="ARBA00022764"/>
    </source>
</evidence>
<dbReference type="PANTHER" id="PTHR38782:SF1">
    <property type="entry name" value="SIGMA-E FACTOR REGULATORY PROTEIN RSEB"/>
    <property type="match status" value="1"/>
</dbReference>